<gene>
    <name evidence="1" type="ORF">BK131_03615</name>
</gene>
<dbReference type="Proteomes" id="UP000187134">
    <property type="component" value="Unassembled WGS sequence"/>
</dbReference>
<dbReference type="OrthoDB" id="2376882at2"/>
<evidence type="ECO:0008006" key="3">
    <source>
        <dbReference type="Google" id="ProtNLM"/>
    </source>
</evidence>
<reference evidence="1 2" key="1">
    <citation type="submission" date="2016-11" db="EMBL/GenBank/DDBJ databases">
        <title>Paenibacillus species isolates.</title>
        <authorList>
            <person name="Beno S.M."/>
        </authorList>
    </citation>
    <scope>NUCLEOTIDE SEQUENCE [LARGE SCALE GENOMIC DNA]</scope>
    <source>
        <strain evidence="1 2">FSL H8-0246</strain>
    </source>
</reference>
<accession>A0A1R1C4L2</accession>
<comment type="caution">
    <text evidence="1">The sequence shown here is derived from an EMBL/GenBank/DDBJ whole genome shotgun (WGS) entry which is preliminary data.</text>
</comment>
<dbReference type="EMBL" id="MRTJ01000001">
    <property type="protein sequence ID" value="OMF17072.1"/>
    <property type="molecule type" value="Genomic_DNA"/>
</dbReference>
<name>A0A1R1C4L2_PAEAM</name>
<organism evidence="1 2">
    <name type="scientific">Paenibacillus amylolyticus</name>
    <dbReference type="NCBI Taxonomy" id="1451"/>
    <lineage>
        <taxon>Bacteria</taxon>
        <taxon>Bacillati</taxon>
        <taxon>Bacillota</taxon>
        <taxon>Bacilli</taxon>
        <taxon>Bacillales</taxon>
        <taxon>Paenibacillaceae</taxon>
        <taxon>Paenibacillus</taxon>
    </lineage>
</organism>
<dbReference type="InterPro" id="IPR014962">
    <property type="entry name" value="YolD"/>
</dbReference>
<proteinExistence type="predicted"/>
<dbReference type="RefSeq" id="WP_076330472.1">
    <property type="nucleotide sequence ID" value="NZ_MRTJ01000001.1"/>
</dbReference>
<evidence type="ECO:0000313" key="1">
    <source>
        <dbReference type="EMBL" id="OMF17072.1"/>
    </source>
</evidence>
<sequence length="112" mass="13004">MASKLTANGVYEGSRIILPEHREAYLAQEELQRRRGKPILDEQEMLMIEEAIFESYQECRSVTLTVFSPFDDEEIRGVITSIDKPNRRVKIVRGEEDYSWPSIEEIIKASIN</sequence>
<dbReference type="Pfam" id="PF08863">
    <property type="entry name" value="YolD"/>
    <property type="match status" value="1"/>
</dbReference>
<evidence type="ECO:0000313" key="2">
    <source>
        <dbReference type="Proteomes" id="UP000187134"/>
    </source>
</evidence>
<protein>
    <recommendedName>
        <fullName evidence="3">YolD-like family protein</fullName>
    </recommendedName>
</protein>
<dbReference type="AlphaFoldDB" id="A0A1R1C4L2"/>